<feature type="compositionally biased region" description="Basic and acidic residues" evidence="5">
    <location>
        <begin position="140"/>
        <end position="152"/>
    </location>
</feature>
<evidence type="ECO:0000313" key="8">
    <source>
        <dbReference type="Proteomes" id="UP000653156"/>
    </source>
</evidence>
<dbReference type="GO" id="GO:0090729">
    <property type="term" value="F:toxin activity"/>
    <property type="evidence" value="ECO:0007669"/>
    <property type="project" value="UniProtKB-KW"/>
</dbReference>
<evidence type="ECO:0000256" key="5">
    <source>
        <dbReference type="SAM" id="MobiDB-lite"/>
    </source>
</evidence>
<keyword evidence="2" id="KW-0800">Toxin</keyword>
<dbReference type="KEGG" id="ptes:JQU52_09350"/>
<evidence type="ECO:0000259" key="6">
    <source>
        <dbReference type="Pfam" id="PF04829"/>
    </source>
</evidence>
<dbReference type="InterPro" id="IPR006914">
    <property type="entry name" value="VENN_dom"/>
</dbReference>
<evidence type="ECO:0000256" key="3">
    <source>
        <dbReference type="ARBA" id="ARBA00022913"/>
    </source>
</evidence>
<evidence type="ECO:0000313" key="7">
    <source>
        <dbReference type="EMBL" id="QRQ83331.1"/>
    </source>
</evidence>
<feature type="compositionally biased region" description="Low complexity" evidence="5">
    <location>
        <begin position="155"/>
        <end position="164"/>
    </location>
</feature>
<feature type="region of interest" description="Disordered" evidence="5">
    <location>
        <begin position="140"/>
        <end position="196"/>
    </location>
</feature>
<keyword evidence="8" id="KW-1185">Reference proteome</keyword>
<dbReference type="EMBL" id="CP069798">
    <property type="protein sequence ID" value="QRQ83331.1"/>
    <property type="molecule type" value="Genomic_DNA"/>
</dbReference>
<evidence type="ECO:0000256" key="1">
    <source>
        <dbReference type="ARBA" id="ARBA00004219"/>
    </source>
</evidence>
<feature type="compositionally biased region" description="Basic and acidic residues" evidence="5">
    <location>
        <begin position="174"/>
        <end position="184"/>
    </location>
</feature>
<protein>
    <submittedName>
        <fullName evidence="7">VENN motif pre-toxin domain-containing protein</fullName>
    </submittedName>
</protein>
<reference evidence="7" key="1">
    <citation type="submission" date="2021-02" db="EMBL/GenBank/DDBJ databases">
        <title>Neisseriaceae sp. 26B isolated from the cloaca of a Common Toad-headed Turtle (Mesoclemmys nasuta).</title>
        <authorList>
            <person name="Spergser J."/>
            <person name="Busse H.-J."/>
        </authorList>
    </citation>
    <scope>NUCLEOTIDE SEQUENCE</scope>
    <source>
        <strain evidence="7">26B</strain>
    </source>
</reference>
<organism evidence="7 8">
    <name type="scientific">Paralysiella testudinis</name>
    <dbReference type="NCBI Taxonomy" id="2809020"/>
    <lineage>
        <taxon>Bacteria</taxon>
        <taxon>Pseudomonadati</taxon>
        <taxon>Pseudomonadota</taxon>
        <taxon>Betaproteobacteria</taxon>
        <taxon>Neisseriales</taxon>
        <taxon>Neisseriaceae</taxon>
        <taxon>Paralysiella</taxon>
    </lineage>
</organism>
<dbReference type="Pfam" id="PF04829">
    <property type="entry name" value="PT-VENN"/>
    <property type="match status" value="1"/>
</dbReference>
<name>A0A892ZJD8_9NEIS</name>
<proteinExistence type="predicted"/>
<keyword evidence="3" id="KW-1266">Target cell cytoplasm</keyword>
<evidence type="ECO:0000256" key="4">
    <source>
        <dbReference type="ARBA" id="ARBA00023026"/>
    </source>
</evidence>
<comment type="subcellular location">
    <subcellularLocation>
        <location evidence="1">Target cell</location>
        <location evidence="1">Target cell cytoplasm</location>
    </subcellularLocation>
</comment>
<dbReference type="AlphaFoldDB" id="A0A892ZJD8"/>
<keyword evidence="4" id="KW-0843">Virulence</keyword>
<accession>A0A892ZJD8</accession>
<evidence type="ECO:0000256" key="2">
    <source>
        <dbReference type="ARBA" id="ARBA00022656"/>
    </source>
</evidence>
<feature type="compositionally biased region" description="Polar residues" evidence="5">
    <location>
        <begin position="186"/>
        <end position="196"/>
    </location>
</feature>
<gene>
    <name evidence="7" type="ORF">JQU52_09350</name>
</gene>
<feature type="domain" description="VENN motif-containing" evidence="6">
    <location>
        <begin position="40"/>
        <end position="88"/>
    </location>
</feature>
<dbReference type="Proteomes" id="UP000653156">
    <property type="component" value="Chromosome"/>
</dbReference>
<sequence>MAAATATAGGNDALSADLAAGTAEAAAPKVAKWLYGTDNPDKLSAEQKATTSSITGLGGAAVGAVTGSSTATDAVSGSRVAQNAVENNNQAAALRVVGVPAIAAIYCAVDKSCASATDAFKDILAEQMAETQRERDAIFADTLKDKGNKDKGTVSTEGGTSTATPSPPPEDDQQDHSSIDHIVKNSDGSYVGNVSV</sequence>